<dbReference type="ESTHER" id="trede-q73ra4">
    <property type="family name" value="CarbLipBact_2"/>
</dbReference>
<feature type="active site" description="Charge relay system" evidence="1">
    <location>
        <position position="234"/>
    </location>
</feature>
<proteinExistence type="predicted"/>
<dbReference type="PANTHER" id="PTHR11614">
    <property type="entry name" value="PHOSPHOLIPASE-RELATED"/>
    <property type="match status" value="1"/>
</dbReference>
<dbReference type="AlphaFoldDB" id="A0A0E2E5V8"/>
<dbReference type="InterPro" id="IPR051044">
    <property type="entry name" value="MAG_DAG_Lipase"/>
</dbReference>
<evidence type="ECO:0000313" key="3">
    <source>
        <dbReference type="EMBL" id="EMB33243.1"/>
    </source>
</evidence>
<dbReference type="Gene3D" id="3.40.50.1820">
    <property type="entry name" value="alpha/beta hydrolase"/>
    <property type="match status" value="1"/>
</dbReference>
<accession>A0A0E2E5V8</accession>
<sequence length="255" mass="29203">MFFDNYPIKLSDTTKPFFLKGLKTAPAILLIHGYTGSPRDMIWLGHQLNEAGYNIYIPRLPGHGTNKNDFLTTNWKDWLRKVCDEYIDLCAMYERVFVGGLSMGGVLTSLIAARFNPEKIFLCAPAFIAADNRIKLTPFLKFFVKKIATVKKTYENDPEYGRAISDYNGVEYLAKSADLYKLQRLALKNMVFIRSQSLTVLSKADKLVPFKVKDLIDKTLRNQNDYLILEKSSHIVTNDVEKELVAKKIIEFLKD</sequence>
<dbReference type="EMBL" id="AGDV01000012">
    <property type="protein sequence ID" value="EMB33243.1"/>
    <property type="molecule type" value="Genomic_DNA"/>
</dbReference>
<dbReference type="Pfam" id="PF12697">
    <property type="entry name" value="Abhydrolase_6"/>
    <property type="match status" value="1"/>
</dbReference>
<name>A0A0E2E5V8_TREDN</name>
<dbReference type="InterPro" id="IPR000073">
    <property type="entry name" value="AB_hydrolase_1"/>
</dbReference>
<dbReference type="InterPro" id="IPR029058">
    <property type="entry name" value="AB_hydrolase_fold"/>
</dbReference>
<reference evidence="3" key="1">
    <citation type="submission" date="2012-01" db="EMBL/GenBank/DDBJ databases">
        <title>The Genome Sequence of Treponema denticola H-22.</title>
        <authorList>
            <consortium name="The Broad Institute Genome Sequencing Platform"/>
            <person name="Earl A."/>
            <person name="Ward D."/>
            <person name="Feldgarden M."/>
            <person name="Gevers D."/>
            <person name="Blanton J.M."/>
            <person name="Fenno C.J."/>
            <person name="Baranova O.V."/>
            <person name="Mathney J."/>
            <person name="Dewhirst F.E."/>
            <person name="Izard J."/>
            <person name="Young S.K."/>
            <person name="Zeng Q."/>
            <person name="Gargeya S."/>
            <person name="Fitzgerald M."/>
            <person name="Haas B."/>
            <person name="Abouelleil A."/>
            <person name="Alvarado L."/>
            <person name="Arachchi H.M."/>
            <person name="Berlin A."/>
            <person name="Chapman S.B."/>
            <person name="Gearin G."/>
            <person name="Goldberg J."/>
            <person name="Griggs A."/>
            <person name="Gujja S."/>
            <person name="Hansen M."/>
            <person name="Heiman D."/>
            <person name="Howarth C."/>
            <person name="Larimer J."/>
            <person name="Lui A."/>
            <person name="MacDonald P.J.P."/>
            <person name="McCowen C."/>
            <person name="Montmayeur A."/>
            <person name="Murphy C."/>
            <person name="Neiman D."/>
            <person name="Pearson M."/>
            <person name="Priest M."/>
            <person name="Roberts A."/>
            <person name="Saif S."/>
            <person name="Shea T."/>
            <person name="Sisk P."/>
            <person name="Stolte C."/>
            <person name="Sykes S."/>
            <person name="Wortman J."/>
            <person name="Nusbaum C."/>
            <person name="Birren B."/>
        </authorList>
    </citation>
    <scope>NUCLEOTIDE SEQUENCE [LARGE SCALE GENOMIC DNA]</scope>
    <source>
        <strain evidence="3">H-22</strain>
    </source>
</reference>
<dbReference type="PIRSF" id="PIRSF017388">
    <property type="entry name" value="Esterase_lipase"/>
    <property type="match status" value="1"/>
</dbReference>
<dbReference type="GO" id="GO:0052689">
    <property type="term" value="F:carboxylic ester hydrolase activity"/>
    <property type="evidence" value="ECO:0007669"/>
    <property type="project" value="InterPro"/>
</dbReference>
<dbReference type="SUPFAM" id="SSF53474">
    <property type="entry name" value="alpha/beta-Hydrolases"/>
    <property type="match status" value="1"/>
</dbReference>
<comment type="caution">
    <text evidence="3">The sequence shown here is derived from an EMBL/GenBank/DDBJ whole genome shotgun (WGS) entry which is preliminary data.</text>
</comment>
<dbReference type="InterPro" id="IPR012354">
    <property type="entry name" value="Esterase_lipase"/>
</dbReference>
<feature type="domain" description="AB hydrolase-1" evidence="2">
    <location>
        <begin position="28"/>
        <end position="238"/>
    </location>
</feature>
<evidence type="ECO:0000256" key="1">
    <source>
        <dbReference type="PIRSR" id="PIRSR017388-1"/>
    </source>
</evidence>
<dbReference type="Proteomes" id="UP000011705">
    <property type="component" value="Chromosome"/>
</dbReference>
<dbReference type="RefSeq" id="WP_002684737.1">
    <property type="nucleotide sequence ID" value="NZ_CM001795.1"/>
</dbReference>
<protein>
    <recommendedName>
        <fullName evidence="2">AB hydrolase-1 domain-containing protein</fullName>
    </recommendedName>
</protein>
<dbReference type="PATRIC" id="fig|999432.5.peg.1664"/>
<dbReference type="HOGENOM" id="CLU_076594_0_0_12"/>
<feature type="active site" description="Nucleophile" evidence="1">
    <location>
        <position position="102"/>
    </location>
</feature>
<gene>
    <name evidence="3" type="ORF">HMPREF9726_01604</name>
</gene>
<organism evidence="3">
    <name type="scientific">Treponema denticola H-22</name>
    <dbReference type="NCBI Taxonomy" id="999432"/>
    <lineage>
        <taxon>Bacteria</taxon>
        <taxon>Pseudomonadati</taxon>
        <taxon>Spirochaetota</taxon>
        <taxon>Spirochaetia</taxon>
        <taxon>Spirochaetales</taxon>
        <taxon>Treponemataceae</taxon>
        <taxon>Treponema</taxon>
    </lineage>
</organism>
<evidence type="ECO:0000259" key="2">
    <source>
        <dbReference type="Pfam" id="PF12697"/>
    </source>
</evidence>
<feature type="active site" description="Charge relay system" evidence="1">
    <location>
        <position position="205"/>
    </location>
</feature>